<gene>
    <name evidence="1" type="ORF">CLV99_4190</name>
</gene>
<reference evidence="1 2" key="1">
    <citation type="submission" date="2019-03" db="EMBL/GenBank/DDBJ databases">
        <title>Genomic Encyclopedia of Archaeal and Bacterial Type Strains, Phase II (KMG-II): from individual species to whole genera.</title>
        <authorList>
            <person name="Goeker M."/>
        </authorList>
    </citation>
    <scope>NUCLEOTIDE SEQUENCE [LARGE SCALE GENOMIC DNA]</scope>
    <source>
        <strain evidence="1 2">DSM 28353</strain>
    </source>
</reference>
<proteinExistence type="predicted"/>
<dbReference type="EMBL" id="SNYV01000018">
    <property type="protein sequence ID" value="TDQ73753.1"/>
    <property type="molecule type" value="Genomic_DNA"/>
</dbReference>
<dbReference type="AlphaFoldDB" id="A0A4V3DCV2"/>
<accession>A0A4V3DCV2</accession>
<protein>
    <submittedName>
        <fullName evidence="1">Uncharacterized protein</fullName>
    </submittedName>
</protein>
<keyword evidence="2" id="KW-1185">Reference proteome</keyword>
<sequence length="79" mass="9294">MVWNLPCPMVDLEKLHGHDLKKLREALSEYLLILFKYILTTQVSPKKEKPLAHSLTVKDHYEAFLFVINEASKKNIRRC</sequence>
<evidence type="ECO:0000313" key="2">
    <source>
        <dbReference type="Proteomes" id="UP000295292"/>
    </source>
</evidence>
<evidence type="ECO:0000313" key="1">
    <source>
        <dbReference type="EMBL" id="TDQ73753.1"/>
    </source>
</evidence>
<dbReference type="Proteomes" id="UP000295292">
    <property type="component" value="Unassembled WGS sequence"/>
</dbReference>
<organism evidence="1 2">
    <name type="scientific">Sphingobacterium yanglingense</name>
    <dbReference type="NCBI Taxonomy" id="1437280"/>
    <lineage>
        <taxon>Bacteria</taxon>
        <taxon>Pseudomonadati</taxon>
        <taxon>Bacteroidota</taxon>
        <taxon>Sphingobacteriia</taxon>
        <taxon>Sphingobacteriales</taxon>
        <taxon>Sphingobacteriaceae</taxon>
        <taxon>Sphingobacterium</taxon>
    </lineage>
</organism>
<comment type="caution">
    <text evidence="1">The sequence shown here is derived from an EMBL/GenBank/DDBJ whole genome shotgun (WGS) entry which is preliminary data.</text>
</comment>
<name>A0A4V3DCV2_9SPHI</name>